<feature type="repeat" description="ANK" evidence="3">
    <location>
        <begin position="333"/>
        <end position="366"/>
    </location>
</feature>
<dbReference type="EMBL" id="WXEW01000001">
    <property type="protein sequence ID" value="NAS20632.1"/>
    <property type="molecule type" value="Genomic_DNA"/>
</dbReference>
<reference evidence="4 5" key="1">
    <citation type="submission" date="2020-01" db="EMBL/GenBank/DDBJ databases">
        <title>Herbidospora sp. NEAU-GS84 nov., a novel actinomycete isolated from soil.</title>
        <authorList>
            <person name="Han L."/>
        </authorList>
    </citation>
    <scope>NUCLEOTIDE SEQUENCE [LARGE SCALE GENOMIC DNA]</scope>
    <source>
        <strain evidence="4 5">NEAU-GS84</strain>
    </source>
</reference>
<keyword evidence="2 3" id="KW-0040">ANK repeat</keyword>
<dbReference type="PANTHER" id="PTHR24171">
    <property type="entry name" value="ANKYRIN REPEAT DOMAIN-CONTAINING PROTEIN 39-RELATED"/>
    <property type="match status" value="1"/>
</dbReference>
<sequence>MTFDRDELSRWRRARRYAVPRWMIEQATERRLAGDWQGACAAAAVDVAFDPGTAGKDPALADDLRHLVPELLRWHAPRSGNGGGTLGTHHQVTLARYGDTELRAVTPQLSEGPQRLTLVLVPAEDEEDPYMTTHVDWTAARHFWHARHTAGLRDGTDASLPDRVLLDAGLLTPDDLHPLVRESLCPGLPPGASGPPEPEPPEPVRVRCGGAWHQVVSGGGRLLLEHGDDEQRRERAMRALGGAVSGCFAVEQAWTSGEGRLPRRLRAQRWALFLHAQHGDTPAVLRLLDAGVDPRVRDGRQRGLLHMLHLVDHTVLLPRLLAAGLDVNGLDYQERTPLHHAVASYGSPALVEALRAAGARIDVTDWEGWSLADLIRRRRRRDLVALRDEIERDHPGIGIGYESDDDD</sequence>
<dbReference type="InterPro" id="IPR036770">
    <property type="entry name" value="Ankyrin_rpt-contain_sf"/>
</dbReference>
<accession>A0A7C9NF02</accession>
<dbReference type="SUPFAM" id="SSF48403">
    <property type="entry name" value="Ankyrin repeat"/>
    <property type="match status" value="1"/>
</dbReference>
<dbReference type="SMART" id="SM00248">
    <property type="entry name" value="ANK"/>
    <property type="match status" value="2"/>
</dbReference>
<dbReference type="Proteomes" id="UP000479526">
    <property type="component" value="Unassembled WGS sequence"/>
</dbReference>
<gene>
    <name evidence="4" type="ORF">GT755_02910</name>
</gene>
<evidence type="ECO:0000313" key="4">
    <source>
        <dbReference type="EMBL" id="NAS20632.1"/>
    </source>
</evidence>
<evidence type="ECO:0000256" key="2">
    <source>
        <dbReference type="ARBA" id="ARBA00023043"/>
    </source>
</evidence>
<name>A0A7C9NF02_9ACTN</name>
<evidence type="ECO:0000313" key="5">
    <source>
        <dbReference type="Proteomes" id="UP000479526"/>
    </source>
</evidence>
<dbReference type="InterPro" id="IPR002110">
    <property type="entry name" value="Ankyrin_rpt"/>
</dbReference>
<keyword evidence="1" id="KW-0677">Repeat</keyword>
<comment type="caution">
    <text evidence="4">The sequence shown here is derived from an EMBL/GenBank/DDBJ whole genome shotgun (WGS) entry which is preliminary data.</text>
</comment>
<dbReference type="Gene3D" id="1.25.40.20">
    <property type="entry name" value="Ankyrin repeat-containing domain"/>
    <property type="match status" value="1"/>
</dbReference>
<evidence type="ECO:0000256" key="1">
    <source>
        <dbReference type="ARBA" id="ARBA00022737"/>
    </source>
</evidence>
<proteinExistence type="predicted"/>
<dbReference type="AlphaFoldDB" id="A0A7C9NF02"/>
<keyword evidence="5" id="KW-1185">Reference proteome</keyword>
<dbReference type="Pfam" id="PF12796">
    <property type="entry name" value="Ank_2"/>
    <property type="match status" value="1"/>
</dbReference>
<organism evidence="4 5">
    <name type="scientific">Herbidospora solisilvae</name>
    <dbReference type="NCBI Taxonomy" id="2696284"/>
    <lineage>
        <taxon>Bacteria</taxon>
        <taxon>Bacillati</taxon>
        <taxon>Actinomycetota</taxon>
        <taxon>Actinomycetes</taxon>
        <taxon>Streptosporangiales</taxon>
        <taxon>Streptosporangiaceae</taxon>
        <taxon>Herbidospora</taxon>
    </lineage>
</organism>
<evidence type="ECO:0000256" key="3">
    <source>
        <dbReference type="PROSITE-ProRule" id="PRU00023"/>
    </source>
</evidence>
<protein>
    <submittedName>
        <fullName evidence="4">Uncharacterized protein</fullName>
    </submittedName>
</protein>
<dbReference type="RefSeq" id="WP_161478110.1">
    <property type="nucleotide sequence ID" value="NZ_WXEW01000001.1"/>
</dbReference>
<dbReference type="PROSITE" id="PS50088">
    <property type="entry name" value="ANK_REPEAT"/>
    <property type="match status" value="1"/>
</dbReference>